<sequence length="71" mass="7909">ELHARLGHISPDQVRRLVREGLLTGVNLDMSTSVDFCSVCTEAKMTREVIPKSRSSELATEYGEVVCSDVW</sequence>
<dbReference type="STRING" id="50990.A0A4Y7Q1Z5"/>
<feature type="non-terminal residue" evidence="2">
    <location>
        <position position="71"/>
    </location>
</feature>
<feature type="domain" description="GAG-pre-integrase" evidence="1">
    <location>
        <begin position="3"/>
        <end position="45"/>
    </location>
</feature>
<dbReference type="AlphaFoldDB" id="A0A4Y7Q1Z5"/>
<dbReference type="OrthoDB" id="7691805at2759"/>
<dbReference type="InterPro" id="IPR025724">
    <property type="entry name" value="GAG-pre-integrase_dom"/>
</dbReference>
<dbReference type="Proteomes" id="UP000294933">
    <property type="component" value="Unassembled WGS sequence"/>
</dbReference>
<keyword evidence="3" id="KW-1185">Reference proteome</keyword>
<gene>
    <name evidence="2" type="ORF">BD410DRAFT_696023</name>
</gene>
<evidence type="ECO:0000259" key="1">
    <source>
        <dbReference type="Pfam" id="PF13976"/>
    </source>
</evidence>
<dbReference type="VEuPathDB" id="FungiDB:BD410DRAFT_696023"/>
<organism evidence="2 3">
    <name type="scientific">Rickenella mellea</name>
    <dbReference type="NCBI Taxonomy" id="50990"/>
    <lineage>
        <taxon>Eukaryota</taxon>
        <taxon>Fungi</taxon>
        <taxon>Dikarya</taxon>
        <taxon>Basidiomycota</taxon>
        <taxon>Agaricomycotina</taxon>
        <taxon>Agaricomycetes</taxon>
        <taxon>Hymenochaetales</taxon>
        <taxon>Rickenellaceae</taxon>
        <taxon>Rickenella</taxon>
    </lineage>
</organism>
<protein>
    <recommendedName>
        <fullName evidence="1">GAG-pre-integrase domain-containing protein</fullName>
    </recommendedName>
</protein>
<accession>A0A4Y7Q1Z5</accession>
<reference evidence="2 3" key="1">
    <citation type="submission" date="2018-06" db="EMBL/GenBank/DDBJ databases">
        <title>A transcriptomic atlas of mushroom development highlights an independent origin of complex multicellularity.</title>
        <authorList>
            <consortium name="DOE Joint Genome Institute"/>
            <person name="Krizsan K."/>
            <person name="Almasi E."/>
            <person name="Merenyi Z."/>
            <person name="Sahu N."/>
            <person name="Viragh M."/>
            <person name="Koszo T."/>
            <person name="Mondo S."/>
            <person name="Kiss B."/>
            <person name="Balint B."/>
            <person name="Kues U."/>
            <person name="Barry K."/>
            <person name="Hegedus J.C."/>
            <person name="Henrissat B."/>
            <person name="Johnson J."/>
            <person name="Lipzen A."/>
            <person name="Ohm R."/>
            <person name="Nagy I."/>
            <person name="Pangilinan J."/>
            <person name="Yan J."/>
            <person name="Xiong Y."/>
            <person name="Grigoriev I.V."/>
            <person name="Hibbett D.S."/>
            <person name="Nagy L.G."/>
        </authorList>
    </citation>
    <scope>NUCLEOTIDE SEQUENCE [LARGE SCALE GENOMIC DNA]</scope>
    <source>
        <strain evidence="2 3">SZMC22713</strain>
    </source>
</reference>
<dbReference type="EMBL" id="ML170182">
    <property type="protein sequence ID" value="TDL21258.1"/>
    <property type="molecule type" value="Genomic_DNA"/>
</dbReference>
<evidence type="ECO:0000313" key="3">
    <source>
        <dbReference type="Proteomes" id="UP000294933"/>
    </source>
</evidence>
<name>A0A4Y7Q1Z5_9AGAM</name>
<proteinExistence type="predicted"/>
<dbReference type="Pfam" id="PF13976">
    <property type="entry name" value="gag_pre-integrs"/>
    <property type="match status" value="1"/>
</dbReference>
<feature type="non-terminal residue" evidence="2">
    <location>
        <position position="1"/>
    </location>
</feature>
<evidence type="ECO:0000313" key="2">
    <source>
        <dbReference type="EMBL" id="TDL21258.1"/>
    </source>
</evidence>